<name>G7KBL7_MEDTR</name>
<keyword evidence="5" id="KW-0788">Thiol protease</keyword>
<dbReference type="PROSITE" id="PS50600">
    <property type="entry name" value="ULP_PROTEASE"/>
    <property type="match status" value="1"/>
</dbReference>
<dbReference type="InterPro" id="IPR038765">
    <property type="entry name" value="Papain-like_cys_pep_sf"/>
</dbReference>
<evidence type="ECO:0000256" key="4">
    <source>
        <dbReference type="ARBA" id="ARBA00022801"/>
    </source>
</evidence>
<comment type="function">
    <text evidence="6">Protease that catalyzes two essential functions in the SUMO pathway: processing of full-length SUMOs to their mature forms and deconjugation of SUMO from targeted proteins.</text>
</comment>
<reference evidence="9 11" key="1">
    <citation type="journal article" date="2011" name="Nature">
        <title>The Medicago genome provides insight into the evolution of rhizobial symbioses.</title>
        <authorList>
            <person name="Young N.D."/>
            <person name="Debelle F."/>
            <person name="Oldroyd G.E."/>
            <person name="Geurts R."/>
            <person name="Cannon S.B."/>
            <person name="Udvardi M.K."/>
            <person name="Benedito V.A."/>
            <person name="Mayer K.F."/>
            <person name="Gouzy J."/>
            <person name="Schoof H."/>
            <person name="Van de Peer Y."/>
            <person name="Proost S."/>
            <person name="Cook D.R."/>
            <person name="Meyers B.C."/>
            <person name="Spannagl M."/>
            <person name="Cheung F."/>
            <person name="De Mita S."/>
            <person name="Krishnakumar V."/>
            <person name="Gundlach H."/>
            <person name="Zhou S."/>
            <person name="Mudge J."/>
            <person name="Bharti A.K."/>
            <person name="Murray J.D."/>
            <person name="Naoumkina M.A."/>
            <person name="Rosen B."/>
            <person name="Silverstein K.A."/>
            <person name="Tang H."/>
            <person name="Rombauts S."/>
            <person name="Zhao P.X."/>
            <person name="Zhou P."/>
            <person name="Barbe V."/>
            <person name="Bardou P."/>
            <person name="Bechner M."/>
            <person name="Bellec A."/>
            <person name="Berger A."/>
            <person name="Berges H."/>
            <person name="Bidwell S."/>
            <person name="Bisseling T."/>
            <person name="Choisne N."/>
            <person name="Couloux A."/>
            <person name="Denny R."/>
            <person name="Deshpande S."/>
            <person name="Dai X."/>
            <person name="Doyle J.J."/>
            <person name="Dudez A.M."/>
            <person name="Farmer A.D."/>
            <person name="Fouteau S."/>
            <person name="Franken C."/>
            <person name="Gibelin C."/>
            <person name="Gish J."/>
            <person name="Goldstein S."/>
            <person name="Gonzalez A.J."/>
            <person name="Green P.J."/>
            <person name="Hallab A."/>
            <person name="Hartog M."/>
            <person name="Hua A."/>
            <person name="Humphray S.J."/>
            <person name="Jeong D.H."/>
            <person name="Jing Y."/>
            <person name="Jocker A."/>
            <person name="Kenton S.M."/>
            <person name="Kim D.J."/>
            <person name="Klee K."/>
            <person name="Lai H."/>
            <person name="Lang C."/>
            <person name="Lin S."/>
            <person name="Macmil S.L."/>
            <person name="Magdelenat G."/>
            <person name="Matthews L."/>
            <person name="McCorrison J."/>
            <person name="Monaghan E.L."/>
            <person name="Mun J.H."/>
            <person name="Najar F.Z."/>
            <person name="Nicholson C."/>
            <person name="Noirot C."/>
            <person name="O'Bleness M."/>
            <person name="Paule C.R."/>
            <person name="Poulain J."/>
            <person name="Prion F."/>
            <person name="Qin B."/>
            <person name="Qu C."/>
            <person name="Retzel E.F."/>
            <person name="Riddle C."/>
            <person name="Sallet E."/>
            <person name="Samain S."/>
            <person name="Samson N."/>
            <person name="Sanders I."/>
            <person name="Saurat O."/>
            <person name="Scarpelli C."/>
            <person name="Schiex T."/>
            <person name="Segurens B."/>
            <person name="Severin A.J."/>
            <person name="Sherrier D.J."/>
            <person name="Shi R."/>
            <person name="Sims S."/>
            <person name="Singer S.R."/>
            <person name="Sinharoy S."/>
            <person name="Sterck L."/>
            <person name="Viollet A."/>
            <person name="Wang B.B."/>
            <person name="Wang K."/>
            <person name="Wang M."/>
            <person name="Wang X."/>
            <person name="Warfsmann J."/>
            <person name="Weissenbach J."/>
            <person name="White D.D."/>
            <person name="White J.D."/>
            <person name="Wiley G.B."/>
            <person name="Wincker P."/>
            <person name="Xing Y."/>
            <person name="Yang L."/>
            <person name="Yao Z."/>
            <person name="Ying F."/>
            <person name="Zhai J."/>
            <person name="Zhou L."/>
            <person name="Zuber A."/>
            <person name="Denarie J."/>
            <person name="Dixon R.A."/>
            <person name="May G.D."/>
            <person name="Schwartz D.C."/>
            <person name="Rogers J."/>
            <person name="Quetier F."/>
            <person name="Town C.D."/>
            <person name="Roe B.A."/>
        </authorList>
    </citation>
    <scope>NUCLEOTIDE SEQUENCE [LARGE SCALE GENOMIC DNA]</scope>
    <source>
        <strain evidence="9">A17</strain>
        <strain evidence="10 11">cv. Jemalong A17</strain>
    </source>
</reference>
<evidence type="ECO:0000256" key="3">
    <source>
        <dbReference type="ARBA" id="ARBA00022786"/>
    </source>
</evidence>
<dbReference type="PaxDb" id="3880-AES98252"/>
<comment type="similarity">
    <text evidence="1">Belongs to the peptidase C48 family.</text>
</comment>
<dbReference type="PANTHER" id="PTHR47764:SF12">
    <property type="entry name" value="ULP1 PROTEASE FAMILY, CARBOXY-TERMINAL DOMAIN PROTEIN"/>
    <property type="match status" value="1"/>
</dbReference>
<reference evidence="10" key="3">
    <citation type="submission" date="2015-04" db="UniProtKB">
        <authorList>
            <consortium name="EnsemblPlants"/>
        </authorList>
    </citation>
    <scope>IDENTIFICATION</scope>
    <source>
        <strain evidence="10">cv. Jemalong A17</strain>
    </source>
</reference>
<dbReference type="FunFam" id="3.30.310.130:FF:000006">
    <property type="entry name" value="Probable ubiquitin-like-specific protease 2B"/>
    <property type="match status" value="1"/>
</dbReference>
<organism evidence="9 11">
    <name type="scientific">Medicago truncatula</name>
    <name type="common">Barrel medic</name>
    <name type="synonym">Medicago tribuloides</name>
    <dbReference type="NCBI Taxonomy" id="3880"/>
    <lineage>
        <taxon>Eukaryota</taxon>
        <taxon>Viridiplantae</taxon>
        <taxon>Streptophyta</taxon>
        <taxon>Embryophyta</taxon>
        <taxon>Tracheophyta</taxon>
        <taxon>Spermatophyta</taxon>
        <taxon>Magnoliopsida</taxon>
        <taxon>eudicotyledons</taxon>
        <taxon>Gunneridae</taxon>
        <taxon>Pentapetalae</taxon>
        <taxon>rosids</taxon>
        <taxon>fabids</taxon>
        <taxon>Fabales</taxon>
        <taxon>Fabaceae</taxon>
        <taxon>Papilionoideae</taxon>
        <taxon>50 kb inversion clade</taxon>
        <taxon>NPAAA clade</taxon>
        <taxon>Hologalegina</taxon>
        <taxon>IRL clade</taxon>
        <taxon>Trifolieae</taxon>
        <taxon>Medicago</taxon>
    </lineage>
</organism>
<sequence>MKKFHLSRVSESLDSMDAFYDSSSYHQSHKSLGLFSSVDKVKAKDFASIPFINVDEVGGNTLRNSFVKLHTHENSVEPETKDTSGDVYLSLSRQNGSVGINLEGDECVKKSTTSRILLTSYFPAFPKHFDELYYPKGDLDAVSLSKSDVNLLRPDTCMNDTIIDFYLLYMKNKIQEKERARFHFFNSFFFRKLADLDKNPHKACDGKSAFQRVRKWTRKVNLFEKDFVFMPVNFKHHWSLIVICYPGEVVNINDKVPEKSLRLPCILHMDSIKGYHSGLKDLVQSYLCEEWKERKMGTCGEDLSSRFLNMRFLQAAVPQQENKFDCGLFLLHYLERFLDEIPSDFNPLILIKFSNFLNVDWFPPAEAYFKRTLIHRLIVELVKNHDNEGFSHDNVDDRHSSEYKDNKIGGQCHLINGEASTSHAGRGIEMAPSFDTSSMALKDHFEPEATLGTSLRHCQSFERRSSNHCFNGSIFKMEEDMDLNAHLQAEHVKAESSLDTSSRTSDDSDDVEIIENLPVKKESRSNWMFLENLRPLQDTNNSTATSTLPDLNDPVESMETPQVENESRSSHEDGRREKKCKSIEKLEYLPDMNDSVDSATTLNLPVKKESSYWMSIENIRHLLQKWHLYHVSDAVHNKVIDDDDVQIIDNLNLGFLKERPPKKRRRMSPWVEVMES</sequence>
<reference evidence="9 11" key="2">
    <citation type="journal article" date="2014" name="BMC Genomics">
        <title>An improved genome release (version Mt4.0) for the model legume Medicago truncatula.</title>
        <authorList>
            <person name="Tang H."/>
            <person name="Krishnakumar V."/>
            <person name="Bidwell S."/>
            <person name="Rosen B."/>
            <person name="Chan A."/>
            <person name="Zhou S."/>
            <person name="Gentzbittel L."/>
            <person name="Childs K.L."/>
            <person name="Yandell M."/>
            <person name="Gundlach H."/>
            <person name="Mayer K.F."/>
            <person name="Schwartz D.C."/>
            <person name="Town C.D."/>
        </authorList>
    </citation>
    <scope>GENOME REANNOTATION</scope>
    <source>
        <strain evidence="10 11">cv. Jemalong A17</strain>
    </source>
</reference>
<evidence type="ECO:0000256" key="1">
    <source>
        <dbReference type="ARBA" id="ARBA00005234"/>
    </source>
</evidence>
<dbReference type="GO" id="GO:0006508">
    <property type="term" value="P:proteolysis"/>
    <property type="evidence" value="ECO:0007669"/>
    <property type="project" value="UniProtKB-KW"/>
</dbReference>
<dbReference type="PANTHER" id="PTHR47764">
    <property type="entry name" value="UBIQUITIN-LIKE-SPECIFIC PROTEASE 2B-RELATED"/>
    <property type="match status" value="1"/>
</dbReference>
<keyword evidence="2 9" id="KW-0645">Protease</keyword>
<dbReference type="Pfam" id="PF02902">
    <property type="entry name" value="Peptidase_C48"/>
    <property type="match status" value="1"/>
</dbReference>
<dbReference type="Gene3D" id="1.10.418.20">
    <property type="match status" value="1"/>
</dbReference>
<dbReference type="EMBL" id="CM001221">
    <property type="protein sequence ID" value="AES98252.1"/>
    <property type="molecule type" value="Genomic_DNA"/>
</dbReference>
<dbReference type="Proteomes" id="UP000002051">
    <property type="component" value="Chromosome 5"/>
</dbReference>
<keyword evidence="11" id="KW-1185">Reference proteome</keyword>
<gene>
    <name evidence="10" type="primary">11436687</name>
    <name evidence="9" type="ordered locus">MTR_5g066240</name>
</gene>
<dbReference type="GO" id="GO:0070139">
    <property type="term" value="F:SUMO-specific endopeptidase activity"/>
    <property type="evidence" value="ECO:0000318"/>
    <property type="project" value="GO_Central"/>
</dbReference>
<dbReference type="SUPFAM" id="SSF54001">
    <property type="entry name" value="Cysteine proteinases"/>
    <property type="match status" value="1"/>
</dbReference>
<evidence type="ECO:0000256" key="6">
    <source>
        <dbReference type="ARBA" id="ARBA00057729"/>
    </source>
</evidence>
<feature type="compositionally biased region" description="Polar residues" evidence="7">
    <location>
        <begin position="538"/>
        <end position="549"/>
    </location>
</feature>
<dbReference type="STRING" id="3880.G7KBL7"/>
<dbReference type="InterPro" id="IPR003653">
    <property type="entry name" value="Peptidase_C48_C"/>
</dbReference>
<evidence type="ECO:0000313" key="10">
    <source>
        <dbReference type="EnsemblPlants" id="AES98252"/>
    </source>
</evidence>
<dbReference type="EnsemblPlants" id="AES98252">
    <property type="protein sequence ID" value="AES98252"/>
    <property type="gene ID" value="MTR_5g066240"/>
</dbReference>
<evidence type="ECO:0000313" key="9">
    <source>
        <dbReference type="EMBL" id="AES98252.1"/>
    </source>
</evidence>
<dbReference type="OrthoDB" id="1928042at2759"/>
<dbReference type="eggNOG" id="KOG0779">
    <property type="taxonomic scope" value="Eukaryota"/>
</dbReference>
<keyword evidence="4" id="KW-0378">Hydrolase</keyword>
<keyword evidence="3" id="KW-0833">Ubl conjugation pathway</keyword>
<feature type="region of interest" description="Disordered" evidence="7">
    <location>
        <begin position="538"/>
        <end position="579"/>
    </location>
</feature>
<evidence type="ECO:0000256" key="5">
    <source>
        <dbReference type="ARBA" id="ARBA00022807"/>
    </source>
</evidence>
<protein>
    <submittedName>
        <fullName evidence="9">Ulp1 protease family, carboxy-terminal domain protein</fullName>
    </submittedName>
</protein>
<dbReference type="KEGG" id="mtr:11436687"/>
<evidence type="ECO:0000256" key="2">
    <source>
        <dbReference type="ARBA" id="ARBA00022670"/>
    </source>
</evidence>
<accession>G7KBL7</accession>
<proteinExistence type="inferred from homology"/>
<feature type="domain" description="Ubiquitin-like protease family profile" evidence="8">
    <location>
        <begin position="142"/>
        <end position="337"/>
    </location>
</feature>
<evidence type="ECO:0000259" key="8">
    <source>
        <dbReference type="PROSITE" id="PS50600"/>
    </source>
</evidence>
<evidence type="ECO:0000313" key="11">
    <source>
        <dbReference type="Proteomes" id="UP000002051"/>
    </source>
</evidence>
<dbReference type="HOGENOM" id="CLU_406751_0_0_1"/>
<feature type="compositionally biased region" description="Basic and acidic residues" evidence="7">
    <location>
        <begin position="565"/>
        <end position="579"/>
    </location>
</feature>
<dbReference type="AlphaFoldDB" id="G7KBL7"/>
<dbReference type="Gene3D" id="3.30.310.130">
    <property type="entry name" value="Ubiquitin-related"/>
    <property type="match status" value="1"/>
</dbReference>
<evidence type="ECO:0000256" key="7">
    <source>
        <dbReference type="SAM" id="MobiDB-lite"/>
    </source>
</evidence>
<dbReference type="GO" id="GO:0005634">
    <property type="term" value="C:nucleus"/>
    <property type="evidence" value="ECO:0000318"/>
    <property type="project" value="GO_Central"/>
</dbReference>